<name>A0A103R7L2_9BURK</name>
<reference evidence="1 2" key="1">
    <citation type="submission" date="2015-11" db="EMBL/GenBank/DDBJ databases">
        <title>Expanding the genomic diversity of Burkholderia species for the development of highly accurate diagnostics.</title>
        <authorList>
            <person name="Sahl J."/>
            <person name="Keim P."/>
            <person name="Wagner D."/>
        </authorList>
    </citation>
    <scope>NUCLEOTIDE SEQUENCE [LARGE SCALE GENOMIC DNA]</scope>
    <source>
        <strain evidence="1 2">MSMB2036</strain>
    </source>
</reference>
<evidence type="ECO:0000313" key="2">
    <source>
        <dbReference type="Proteomes" id="UP000064029"/>
    </source>
</evidence>
<sequence length="245" mass="26529">MMLMKPYARYRLSGMTHEDDPRYAVLAPGMEAAAGQQIAPHYVTVPGGRRVPQYAPTVVGTSIAYDPAANCDGCFMSYKFQVNNNCYNYSANIASNSFAQPGRMHGYFLTSPPTGPDVVKGAQLDGLVNLGSSTQADLVQHVRAQGGVGHYVALLISPGDPSVGWPGDYHWVRCDSTSQFDSWSQKDGGDQVTNFDFAGQPIAWPPTADWTVNQGPLIQGNPNDIVIAYTFYCFMYVPATGVSII</sequence>
<evidence type="ECO:0000313" key="1">
    <source>
        <dbReference type="EMBL" id="KVG62695.1"/>
    </source>
</evidence>
<comment type="caution">
    <text evidence="1">The sequence shown here is derived from an EMBL/GenBank/DDBJ whole genome shotgun (WGS) entry which is preliminary data.</text>
</comment>
<dbReference type="AlphaFoldDB" id="A0A103R7L2"/>
<organism evidence="1 2">
    <name type="scientific">Burkholderia ubonensis</name>
    <dbReference type="NCBI Taxonomy" id="101571"/>
    <lineage>
        <taxon>Bacteria</taxon>
        <taxon>Pseudomonadati</taxon>
        <taxon>Pseudomonadota</taxon>
        <taxon>Betaproteobacteria</taxon>
        <taxon>Burkholderiales</taxon>
        <taxon>Burkholderiaceae</taxon>
        <taxon>Burkholderia</taxon>
        <taxon>Burkholderia cepacia complex</taxon>
    </lineage>
</organism>
<proteinExistence type="predicted"/>
<accession>A0A103R7L2</accession>
<dbReference type="Proteomes" id="UP000064029">
    <property type="component" value="Unassembled WGS sequence"/>
</dbReference>
<dbReference type="EMBL" id="LOXM01000171">
    <property type="protein sequence ID" value="KVG62695.1"/>
    <property type="molecule type" value="Genomic_DNA"/>
</dbReference>
<protein>
    <submittedName>
        <fullName evidence="1">Uncharacterized protein</fullName>
    </submittedName>
</protein>
<gene>
    <name evidence="1" type="ORF">WJ33_30180</name>
</gene>